<dbReference type="STRING" id="240176.A8P244"/>
<dbReference type="OrthoDB" id="540004at2759"/>
<dbReference type="Proteomes" id="UP000001861">
    <property type="component" value="Unassembled WGS sequence"/>
</dbReference>
<evidence type="ECO:0000313" key="2">
    <source>
        <dbReference type="EMBL" id="EAU83609.1"/>
    </source>
</evidence>
<dbReference type="Gene3D" id="3.40.50.150">
    <property type="entry name" value="Vaccinia Virus protein VP39"/>
    <property type="match status" value="1"/>
</dbReference>
<dbReference type="SUPFAM" id="SSF53335">
    <property type="entry name" value="S-adenosyl-L-methionine-dependent methyltransferases"/>
    <property type="match status" value="1"/>
</dbReference>
<dbReference type="eggNOG" id="KOG4300">
    <property type="taxonomic scope" value="Eukaryota"/>
</dbReference>
<evidence type="ECO:0008006" key="4">
    <source>
        <dbReference type="Google" id="ProtNLM"/>
    </source>
</evidence>
<dbReference type="GeneID" id="6014816"/>
<dbReference type="PANTHER" id="PTHR45036">
    <property type="entry name" value="METHYLTRANSFERASE LIKE 7B"/>
    <property type="match status" value="1"/>
</dbReference>
<feature type="signal peptide" evidence="1">
    <location>
        <begin position="1"/>
        <end position="16"/>
    </location>
</feature>
<feature type="chain" id="PRO_5002726720" description="S-adenosyl-L-methionine-dependent methyltransferase" evidence="1">
    <location>
        <begin position="17"/>
        <end position="267"/>
    </location>
</feature>
<accession>A8P244</accession>
<gene>
    <name evidence="2" type="ORF">CC1G_07982</name>
</gene>
<organism evidence="2 3">
    <name type="scientific">Coprinopsis cinerea (strain Okayama-7 / 130 / ATCC MYA-4618 / FGSC 9003)</name>
    <name type="common">Inky cap fungus</name>
    <name type="synonym">Hormographiella aspergillata</name>
    <dbReference type="NCBI Taxonomy" id="240176"/>
    <lineage>
        <taxon>Eukaryota</taxon>
        <taxon>Fungi</taxon>
        <taxon>Dikarya</taxon>
        <taxon>Basidiomycota</taxon>
        <taxon>Agaricomycotina</taxon>
        <taxon>Agaricomycetes</taxon>
        <taxon>Agaricomycetidae</taxon>
        <taxon>Agaricales</taxon>
        <taxon>Agaricineae</taxon>
        <taxon>Psathyrellaceae</taxon>
        <taxon>Coprinopsis</taxon>
    </lineage>
</organism>
<reference evidence="2 3" key="1">
    <citation type="journal article" date="2010" name="Proc. Natl. Acad. Sci. U.S.A.">
        <title>Insights into evolution of multicellular fungi from the assembled chromosomes of the mushroom Coprinopsis cinerea (Coprinus cinereus).</title>
        <authorList>
            <person name="Stajich J.E."/>
            <person name="Wilke S.K."/>
            <person name="Ahren D."/>
            <person name="Au C.H."/>
            <person name="Birren B.W."/>
            <person name="Borodovsky M."/>
            <person name="Burns C."/>
            <person name="Canback B."/>
            <person name="Casselton L.A."/>
            <person name="Cheng C.K."/>
            <person name="Deng J."/>
            <person name="Dietrich F.S."/>
            <person name="Fargo D.C."/>
            <person name="Farman M.L."/>
            <person name="Gathman A.C."/>
            <person name="Goldberg J."/>
            <person name="Guigo R."/>
            <person name="Hoegger P.J."/>
            <person name="Hooker J.B."/>
            <person name="Huggins A."/>
            <person name="James T.Y."/>
            <person name="Kamada T."/>
            <person name="Kilaru S."/>
            <person name="Kodira C."/>
            <person name="Kues U."/>
            <person name="Kupfer D."/>
            <person name="Kwan H.S."/>
            <person name="Lomsadze A."/>
            <person name="Li W."/>
            <person name="Lilly W.W."/>
            <person name="Ma L.J."/>
            <person name="Mackey A.J."/>
            <person name="Manning G."/>
            <person name="Martin F."/>
            <person name="Muraguchi H."/>
            <person name="Natvig D.O."/>
            <person name="Palmerini H."/>
            <person name="Ramesh M.A."/>
            <person name="Rehmeyer C.J."/>
            <person name="Roe B.A."/>
            <person name="Shenoy N."/>
            <person name="Stanke M."/>
            <person name="Ter-Hovhannisyan V."/>
            <person name="Tunlid A."/>
            <person name="Velagapudi R."/>
            <person name="Vision T.J."/>
            <person name="Zeng Q."/>
            <person name="Zolan M.E."/>
            <person name="Pukkila P.J."/>
        </authorList>
    </citation>
    <scope>NUCLEOTIDE SEQUENCE [LARGE SCALE GENOMIC DNA]</scope>
    <source>
        <strain evidence="3">Okayama-7 / 130 / ATCC MYA-4618 / FGSC 9003</strain>
    </source>
</reference>
<name>A8P244_COPC7</name>
<dbReference type="InParanoid" id="A8P244"/>
<dbReference type="AlphaFoldDB" id="A8P244"/>
<sequence length="267" mass="30165">MKLSNAFSLLWDLLAAGRIALLPTLKDVLRSPSLIFRPQALSRTFMAYVWANGFGNDTDAGGRPVKEHLITPNAYGVVLDLGAGHGHTVRYLDRERVTKYVALEPNVLMHPKIRESAHAASFHESDGTLVILSCGAEDATEILTKLSGSPVNTIISVLTICSIPNPEKTIHDLVRDVLAPGGQLLFYEHVLSHRPDVAWWQQFWTPIWQRGFDGCKLDRPSHLYVRDLKIAYGQEEEEPWKEGELWGKPEEPEEHLFWHQVGRFVKK</sequence>
<evidence type="ECO:0000313" key="3">
    <source>
        <dbReference type="Proteomes" id="UP000001861"/>
    </source>
</evidence>
<dbReference type="OMA" id="GPWEKID"/>
<dbReference type="EMBL" id="AACS02000013">
    <property type="protein sequence ID" value="EAU83609.1"/>
    <property type="molecule type" value="Genomic_DNA"/>
</dbReference>
<dbReference type="PANTHER" id="PTHR45036:SF1">
    <property type="entry name" value="METHYLTRANSFERASE LIKE 7A"/>
    <property type="match status" value="1"/>
</dbReference>
<dbReference type="InterPro" id="IPR052356">
    <property type="entry name" value="Thiol_S-MT"/>
</dbReference>
<dbReference type="KEGG" id="cci:CC1G_07982"/>
<keyword evidence="3" id="KW-1185">Reference proteome</keyword>
<dbReference type="VEuPathDB" id="FungiDB:CC1G_07982"/>
<dbReference type="CDD" id="cd02440">
    <property type="entry name" value="AdoMet_MTases"/>
    <property type="match status" value="1"/>
</dbReference>
<comment type="caution">
    <text evidence="2">The sequence shown here is derived from an EMBL/GenBank/DDBJ whole genome shotgun (WGS) entry which is preliminary data.</text>
</comment>
<protein>
    <recommendedName>
        <fullName evidence="4">S-adenosyl-L-methionine-dependent methyltransferase</fullName>
    </recommendedName>
</protein>
<evidence type="ECO:0000256" key="1">
    <source>
        <dbReference type="SAM" id="SignalP"/>
    </source>
</evidence>
<dbReference type="RefSeq" id="XP_001838241.1">
    <property type="nucleotide sequence ID" value="XM_001838189.1"/>
</dbReference>
<dbReference type="InterPro" id="IPR029063">
    <property type="entry name" value="SAM-dependent_MTases_sf"/>
</dbReference>
<dbReference type="Pfam" id="PF13489">
    <property type="entry name" value="Methyltransf_23"/>
    <property type="match status" value="1"/>
</dbReference>
<proteinExistence type="predicted"/>
<keyword evidence="1" id="KW-0732">Signal</keyword>